<dbReference type="Gene3D" id="2.40.30.10">
    <property type="entry name" value="Translation factors"/>
    <property type="match status" value="2"/>
</dbReference>
<protein>
    <recommendedName>
        <fullName evidence="4">Large ribosomal subunit protein uL3m</fullName>
    </recommendedName>
    <alternativeName>
        <fullName evidence="5">39S ribosomal protein L3, mitochondrial</fullName>
    </alternativeName>
</protein>
<dbReference type="InterPro" id="IPR019927">
    <property type="entry name" value="Ribosomal_uL3_bac/org-type"/>
</dbReference>
<dbReference type="EMBL" id="HBUF01277206">
    <property type="protein sequence ID" value="CAG6686561.1"/>
    <property type="molecule type" value="Transcribed_RNA"/>
</dbReference>
<reference evidence="7" key="1">
    <citation type="submission" date="2021-05" db="EMBL/GenBank/DDBJ databases">
        <authorList>
            <person name="Alioto T."/>
            <person name="Alioto T."/>
            <person name="Gomez Garrido J."/>
        </authorList>
    </citation>
    <scope>NUCLEOTIDE SEQUENCE</scope>
</reference>
<keyword evidence="2 7" id="KW-0689">Ribosomal protein</keyword>
<dbReference type="EMBL" id="HBUF01557374">
    <property type="protein sequence ID" value="CAG6760707.1"/>
    <property type="molecule type" value="Transcribed_RNA"/>
</dbReference>
<organism evidence="7">
    <name type="scientific">Cacopsylla melanoneura</name>
    <dbReference type="NCBI Taxonomy" id="428564"/>
    <lineage>
        <taxon>Eukaryota</taxon>
        <taxon>Metazoa</taxon>
        <taxon>Ecdysozoa</taxon>
        <taxon>Arthropoda</taxon>
        <taxon>Hexapoda</taxon>
        <taxon>Insecta</taxon>
        <taxon>Pterygota</taxon>
        <taxon>Neoptera</taxon>
        <taxon>Paraneoptera</taxon>
        <taxon>Hemiptera</taxon>
        <taxon>Sternorrhyncha</taxon>
        <taxon>Psylloidea</taxon>
        <taxon>Psyllidae</taxon>
        <taxon>Psyllinae</taxon>
        <taxon>Cacopsylla</taxon>
    </lineage>
</organism>
<accession>A0A8D8THE4</accession>
<dbReference type="GO" id="GO:0003735">
    <property type="term" value="F:structural constituent of ribosome"/>
    <property type="evidence" value="ECO:0007669"/>
    <property type="project" value="InterPro"/>
</dbReference>
<feature type="region of interest" description="Disordered" evidence="6">
    <location>
        <begin position="345"/>
        <end position="388"/>
    </location>
</feature>
<dbReference type="PANTHER" id="PTHR11229:SF8">
    <property type="entry name" value="LARGE RIBOSOMAL SUBUNIT PROTEIN UL3M"/>
    <property type="match status" value="1"/>
</dbReference>
<dbReference type="Pfam" id="PF00297">
    <property type="entry name" value="Ribosomal_L3"/>
    <property type="match status" value="1"/>
</dbReference>
<dbReference type="EMBL" id="HBUF01097545">
    <property type="protein sequence ID" value="CAG6637276.1"/>
    <property type="molecule type" value="Transcribed_RNA"/>
</dbReference>
<name>A0A8D8THE4_9HEMI</name>
<evidence type="ECO:0000313" key="7">
    <source>
        <dbReference type="EMBL" id="CAG6686564.1"/>
    </source>
</evidence>
<proteinExistence type="inferred from homology"/>
<dbReference type="EMBL" id="HBUF01277207">
    <property type="protein sequence ID" value="CAG6686562.1"/>
    <property type="molecule type" value="Transcribed_RNA"/>
</dbReference>
<dbReference type="PANTHER" id="PTHR11229">
    <property type="entry name" value="50S RIBOSOMAL PROTEIN L3"/>
    <property type="match status" value="1"/>
</dbReference>
<keyword evidence="3" id="KW-0687">Ribonucleoprotein</keyword>
<dbReference type="GO" id="GO:0006412">
    <property type="term" value="P:translation"/>
    <property type="evidence" value="ECO:0007669"/>
    <property type="project" value="InterPro"/>
</dbReference>
<dbReference type="InterPro" id="IPR000597">
    <property type="entry name" value="Ribosomal_uL3"/>
</dbReference>
<dbReference type="EMBL" id="HBUF01557375">
    <property type="protein sequence ID" value="CAG6760708.1"/>
    <property type="molecule type" value="Transcribed_RNA"/>
</dbReference>
<evidence type="ECO:0000256" key="1">
    <source>
        <dbReference type="ARBA" id="ARBA00006540"/>
    </source>
</evidence>
<evidence type="ECO:0000256" key="5">
    <source>
        <dbReference type="ARBA" id="ARBA00035396"/>
    </source>
</evidence>
<dbReference type="EMBL" id="HBUF01277209">
    <property type="protein sequence ID" value="CAG6686565.1"/>
    <property type="molecule type" value="Transcribed_RNA"/>
</dbReference>
<comment type="similarity">
    <text evidence="1">Belongs to the universal ribosomal protein uL3 family.</text>
</comment>
<dbReference type="InterPro" id="IPR009000">
    <property type="entry name" value="Transl_B-barrel_sf"/>
</dbReference>
<feature type="compositionally biased region" description="Basic and acidic residues" evidence="6">
    <location>
        <begin position="368"/>
        <end position="388"/>
    </location>
</feature>
<dbReference type="EMBL" id="HBUF01097543">
    <property type="protein sequence ID" value="CAG6637274.1"/>
    <property type="molecule type" value="Transcribed_RNA"/>
</dbReference>
<dbReference type="EMBL" id="HBUF01277210">
    <property type="protein sequence ID" value="CAG6686567.1"/>
    <property type="molecule type" value="Transcribed_RNA"/>
</dbReference>
<dbReference type="SUPFAM" id="SSF50447">
    <property type="entry name" value="Translation proteins"/>
    <property type="match status" value="1"/>
</dbReference>
<dbReference type="GO" id="GO:0005762">
    <property type="term" value="C:mitochondrial large ribosomal subunit"/>
    <property type="evidence" value="ECO:0007669"/>
    <property type="project" value="TreeGrafter"/>
</dbReference>
<evidence type="ECO:0000256" key="2">
    <source>
        <dbReference type="ARBA" id="ARBA00022980"/>
    </source>
</evidence>
<evidence type="ECO:0000256" key="4">
    <source>
        <dbReference type="ARBA" id="ARBA00035209"/>
    </source>
</evidence>
<sequence length="388" mass="44281">MALNHNLRLALSNCHTLLSKRINVFESPFLFGCSEVMSIRQKKVWIRPPRVKYPIWFLQQERADYDEKMTRDNRAFLEEVVHDKYGQPAIKSGLLTYDSPLKMEPIEPREMTKASRRTGLIGKIIGQYPLWWKNGEKVRTTLVQIPDNHVIKYIPPQDFNPPRQMFLGENRRRRGCLLVGAESGDPSLYTKEYCGLFKNSGVPPKKRLSRFIITPDAMLPPGTPLTALHFRPREFLDVKGLTVDQGFQGVMKRWGFKGLPATHGVTKSHRRGGCIGGGAGKARVYPGKKMPGHMGNRWRMARGVEILRINTKYNVLFLKGTAIPGSVGSWVYLYDSLLPTKIKQKAKKDIPPPHFPTYIEDEDSAPEDLYHPDLHVPNEPSIKLEKDK</sequence>
<evidence type="ECO:0000256" key="3">
    <source>
        <dbReference type="ARBA" id="ARBA00023274"/>
    </source>
</evidence>
<dbReference type="EMBL" id="HBUF01347207">
    <property type="protein sequence ID" value="CAG6710544.1"/>
    <property type="molecule type" value="Transcribed_RNA"/>
</dbReference>
<dbReference type="EMBL" id="HBUF01277208">
    <property type="protein sequence ID" value="CAG6686564.1"/>
    <property type="molecule type" value="Transcribed_RNA"/>
</dbReference>
<dbReference type="EMBL" id="HBUF01347206">
    <property type="protein sequence ID" value="CAG6710543.1"/>
    <property type="molecule type" value="Transcribed_RNA"/>
</dbReference>
<dbReference type="EMBL" id="HBUF01097544">
    <property type="protein sequence ID" value="CAG6637275.1"/>
    <property type="molecule type" value="Transcribed_RNA"/>
</dbReference>
<evidence type="ECO:0000256" key="6">
    <source>
        <dbReference type="SAM" id="MobiDB-lite"/>
    </source>
</evidence>
<dbReference type="AlphaFoldDB" id="A0A8D8THE4"/>